<dbReference type="Ensembl" id="ENSDCDT00010014409.1">
    <property type="protein sequence ID" value="ENSDCDP00010013655.1"/>
    <property type="gene ID" value="ENSDCDG00010006250.1"/>
</dbReference>
<reference evidence="1" key="2">
    <citation type="submission" date="2025-08" db="UniProtKB">
        <authorList>
            <consortium name="Ensembl"/>
        </authorList>
    </citation>
    <scope>IDENTIFICATION</scope>
</reference>
<keyword evidence="2" id="KW-1185">Reference proteome</keyword>
<proteinExistence type="predicted"/>
<evidence type="ECO:0000313" key="1">
    <source>
        <dbReference type="Ensembl" id="ENSDCDP00010013655.1"/>
    </source>
</evidence>
<reference evidence="1" key="3">
    <citation type="submission" date="2025-09" db="UniProtKB">
        <authorList>
            <consortium name="Ensembl"/>
        </authorList>
    </citation>
    <scope>IDENTIFICATION</scope>
</reference>
<sequence length="75" mass="8956">LRERLTFCTCSAFARSQVPLLSSVSRILLIKPWMLLWLSMKLWSSSRDLSLHWIRLRALLKGFRHDKSYWCVIFS</sequence>
<organism evidence="1 2">
    <name type="scientific">Denticeps clupeoides</name>
    <name type="common">denticle herring</name>
    <dbReference type="NCBI Taxonomy" id="299321"/>
    <lineage>
        <taxon>Eukaryota</taxon>
        <taxon>Metazoa</taxon>
        <taxon>Chordata</taxon>
        <taxon>Craniata</taxon>
        <taxon>Vertebrata</taxon>
        <taxon>Euteleostomi</taxon>
        <taxon>Actinopterygii</taxon>
        <taxon>Neopterygii</taxon>
        <taxon>Teleostei</taxon>
        <taxon>Clupei</taxon>
        <taxon>Clupeiformes</taxon>
        <taxon>Denticipitoidei</taxon>
        <taxon>Denticipitidae</taxon>
        <taxon>Denticeps</taxon>
    </lineage>
</organism>
<dbReference type="AlphaFoldDB" id="A0AAY4AZ31"/>
<protein>
    <submittedName>
        <fullName evidence="1">Uncharacterized protein</fullName>
    </submittedName>
</protein>
<reference evidence="1 2" key="1">
    <citation type="submission" date="2020-06" db="EMBL/GenBank/DDBJ databases">
        <authorList>
            <consortium name="Wellcome Sanger Institute Data Sharing"/>
        </authorList>
    </citation>
    <scope>NUCLEOTIDE SEQUENCE [LARGE SCALE GENOMIC DNA]</scope>
</reference>
<dbReference type="Proteomes" id="UP000694580">
    <property type="component" value="Chromosome 14"/>
</dbReference>
<name>A0AAY4AZ31_9TELE</name>
<accession>A0AAY4AZ31</accession>
<evidence type="ECO:0000313" key="2">
    <source>
        <dbReference type="Proteomes" id="UP000694580"/>
    </source>
</evidence>